<reference evidence="1 2" key="1">
    <citation type="submission" date="2024-06" db="EMBL/GenBank/DDBJ databases">
        <title>The draft genome of Grus japonensis, version 3.</title>
        <authorList>
            <person name="Nabeshima K."/>
            <person name="Suzuki S."/>
            <person name="Onuma M."/>
        </authorList>
    </citation>
    <scope>NUCLEOTIDE SEQUENCE [LARGE SCALE GENOMIC DNA]</scope>
    <source>
        <strain evidence="1 2">451A</strain>
    </source>
</reference>
<gene>
    <name evidence="1" type="ORF">GRJ2_002919000</name>
</gene>
<evidence type="ECO:0000313" key="1">
    <source>
        <dbReference type="EMBL" id="GAB0204534.1"/>
    </source>
</evidence>
<organism evidence="1 2">
    <name type="scientific">Grus japonensis</name>
    <name type="common">Japanese crane</name>
    <name type="synonym">Red-crowned crane</name>
    <dbReference type="NCBI Taxonomy" id="30415"/>
    <lineage>
        <taxon>Eukaryota</taxon>
        <taxon>Metazoa</taxon>
        <taxon>Chordata</taxon>
        <taxon>Craniata</taxon>
        <taxon>Vertebrata</taxon>
        <taxon>Euteleostomi</taxon>
        <taxon>Archelosauria</taxon>
        <taxon>Archosauria</taxon>
        <taxon>Dinosauria</taxon>
        <taxon>Saurischia</taxon>
        <taxon>Theropoda</taxon>
        <taxon>Coelurosauria</taxon>
        <taxon>Aves</taxon>
        <taxon>Neognathae</taxon>
        <taxon>Neoaves</taxon>
        <taxon>Gruiformes</taxon>
        <taxon>Gruidae</taxon>
        <taxon>Grus</taxon>
    </lineage>
</organism>
<sequence>MDSRIKCTLSKFAGDTKLCGVVDMLERRDAIQRDLDRLETWACVNRMKFNKAKCKVLDMDWGNPKYSYRLGGRTN</sequence>
<dbReference type="Proteomes" id="UP001623348">
    <property type="component" value="Unassembled WGS sequence"/>
</dbReference>
<name>A0ABC9Y4S4_GRUJA</name>
<dbReference type="EMBL" id="BAAFJT010000040">
    <property type="protein sequence ID" value="GAB0204534.1"/>
    <property type="molecule type" value="Genomic_DNA"/>
</dbReference>
<dbReference type="GO" id="GO:0004860">
    <property type="term" value="F:protein kinase inhibitor activity"/>
    <property type="evidence" value="ECO:0007669"/>
    <property type="project" value="UniProtKB-KW"/>
</dbReference>
<comment type="caution">
    <text evidence="1">The sequence shown here is derived from an EMBL/GenBank/DDBJ whole genome shotgun (WGS) entry which is preliminary data.</text>
</comment>
<keyword evidence="1" id="KW-0649">Protein kinase inhibitor</keyword>
<accession>A0ABC9Y4S4</accession>
<protein>
    <submittedName>
        <fullName evidence="1">cAMP-dependent protein kinase inhibitor alpha</fullName>
    </submittedName>
</protein>
<dbReference type="PANTHER" id="PTHR33332">
    <property type="entry name" value="REVERSE TRANSCRIPTASE DOMAIN-CONTAINING PROTEIN"/>
    <property type="match status" value="1"/>
</dbReference>
<proteinExistence type="predicted"/>
<dbReference type="AlphaFoldDB" id="A0ABC9Y4S4"/>
<evidence type="ECO:0000313" key="2">
    <source>
        <dbReference type="Proteomes" id="UP001623348"/>
    </source>
</evidence>
<keyword evidence="2" id="KW-1185">Reference proteome</keyword>